<protein>
    <recommendedName>
        <fullName evidence="4 5">Large ribosomal subunit protein eL39</fullName>
    </recommendedName>
</protein>
<dbReference type="PATRIC" id="fig|1273541.4.peg.511"/>
<evidence type="ECO:0000256" key="2">
    <source>
        <dbReference type="ARBA" id="ARBA00022980"/>
    </source>
</evidence>
<dbReference type="GO" id="GO:0006412">
    <property type="term" value="P:translation"/>
    <property type="evidence" value="ECO:0007669"/>
    <property type="project" value="UniProtKB-UniRule"/>
</dbReference>
<dbReference type="RefSeq" id="WP_055407876.1">
    <property type="nucleotide sequence ID" value="NZ_CP013011.1"/>
</dbReference>
<comment type="similarity">
    <text evidence="1 5">Belongs to the eukaryotic ribosomal protein eL39 family.</text>
</comment>
<evidence type="ECO:0000313" key="8">
    <source>
        <dbReference type="Proteomes" id="UP000058613"/>
    </source>
</evidence>
<dbReference type="GO" id="GO:0005840">
    <property type="term" value="C:ribosome"/>
    <property type="evidence" value="ECO:0007669"/>
    <property type="project" value="UniProtKB-KW"/>
</dbReference>
<evidence type="ECO:0000256" key="3">
    <source>
        <dbReference type="ARBA" id="ARBA00023274"/>
    </source>
</evidence>
<evidence type="ECO:0000313" key="6">
    <source>
        <dbReference type="EMBL" id="ALL00518.1"/>
    </source>
</evidence>
<dbReference type="GO" id="GO:0003735">
    <property type="term" value="F:structural constituent of ribosome"/>
    <property type="evidence" value="ECO:0007669"/>
    <property type="project" value="InterPro"/>
</dbReference>
<dbReference type="KEGG" id="pdl:Pyrde_0468"/>
<dbReference type="NCBIfam" id="NF002316">
    <property type="entry name" value="PRK01242.1"/>
    <property type="match status" value="1"/>
</dbReference>
<reference evidence="7 9" key="2">
    <citation type="submission" date="2017-05" db="EMBL/GenBank/DDBJ databases">
        <title>The draft genome of the hyperthermophilic archaeon 'Pyrodictium delaneyi strain Hulk', an iron and nitrate reducer, reveals the capacity for sulfate reduction.</title>
        <authorList>
            <person name="Demey L.M."/>
            <person name="Miller C."/>
            <person name="Manzella M."/>
            <person name="Reguera G."/>
            <person name="Kashefi K."/>
        </authorList>
    </citation>
    <scope>NUCLEOTIDE SEQUENCE [LARGE SCALE GENOMIC DNA]</scope>
    <source>
        <strain evidence="7 9">Hulk</strain>
    </source>
</reference>
<dbReference type="SUPFAM" id="SSF48662">
    <property type="entry name" value="Ribosomal protein L39e"/>
    <property type="match status" value="1"/>
</dbReference>
<evidence type="ECO:0000256" key="1">
    <source>
        <dbReference type="ARBA" id="ARBA00009339"/>
    </source>
</evidence>
<dbReference type="GeneID" id="26098796"/>
<keyword evidence="9" id="KW-1185">Reference proteome</keyword>
<dbReference type="GO" id="GO:1990904">
    <property type="term" value="C:ribonucleoprotein complex"/>
    <property type="evidence" value="ECO:0007669"/>
    <property type="project" value="UniProtKB-KW"/>
</dbReference>
<evidence type="ECO:0000313" key="9">
    <source>
        <dbReference type="Proteomes" id="UP000196694"/>
    </source>
</evidence>
<reference evidence="6 8" key="1">
    <citation type="submission" date="2015-10" db="EMBL/GenBank/DDBJ databases">
        <title>Complete genome sequence of hyperthermophilic archaeon Pyrodictium delaneyi Su06.</title>
        <authorList>
            <person name="Jung J.-H."/>
            <person name="Lin J."/>
            <person name="Holden J.F."/>
            <person name="Park C.-S."/>
        </authorList>
    </citation>
    <scope>NUCLEOTIDE SEQUENCE [LARGE SCALE GENOMIC DNA]</scope>
    <source>
        <strain evidence="6 8">Su06</strain>
    </source>
</reference>
<evidence type="ECO:0000313" key="7">
    <source>
        <dbReference type="EMBL" id="OWJ53985.1"/>
    </source>
</evidence>
<dbReference type="FunFam" id="1.10.1620.10:FF:000001">
    <property type="entry name" value="60S ribosomal protein-like L39"/>
    <property type="match status" value="1"/>
</dbReference>
<dbReference type="PROSITE" id="PS00051">
    <property type="entry name" value="RIBOSOMAL_L39E"/>
    <property type="match status" value="1"/>
</dbReference>
<dbReference type="EMBL" id="CP013011">
    <property type="protein sequence ID" value="ALL00518.1"/>
    <property type="molecule type" value="Genomic_DNA"/>
</dbReference>
<dbReference type="HAMAP" id="MF_00629">
    <property type="entry name" value="Ribosomal_eL39"/>
    <property type="match status" value="1"/>
</dbReference>
<keyword evidence="3 5" id="KW-0687">Ribonucleoprotein</keyword>
<dbReference type="InterPro" id="IPR020083">
    <property type="entry name" value="Ribosomal_eL39_CS"/>
</dbReference>
<sequence length="51" mass="6266">MAHFKPLGKKLRLAKALKQNRAVPIWVIIKTNRRFRDHPKRRHWRRVKLKA</sequence>
<dbReference type="Proteomes" id="UP000196694">
    <property type="component" value="Unassembled WGS sequence"/>
</dbReference>
<dbReference type="Gene3D" id="1.10.1620.10">
    <property type="entry name" value="Ribosomal protein L39e"/>
    <property type="match status" value="1"/>
</dbReference>
<dbReference type="EMBL" id="NCQP01000007">
    <property type="protein sequence ID" value="OWJ53985.1"/>
    <property type="molecule type" value="Genomic_DNA"/>
</dbReference>
<name>A0A0P0N2G6_9CREN</name>
<dbReference type="OrthoDB" id="65887at2157"/>
<proteinExistence type="inferred from homology"/>
<evidence type="ECO:0000256" key="5">
    <source>
        <dbReference type="HAMAP-Rule" id="MF_00629"/>
    </source>
</evidence>
<evidence type="ECO:0000256" key="4">
    <source>
        <dbReference type="ARBA" id="ARBA00035234"/>
    </source>
</evidence>
<dbReference type="Pfam" id="PF00832">
    <property type="entry name" value="Ribosomal_L39"/>
    <property type="match status" value="1"/>
</dbReference>
<dbReference type="Proteomes" id="UP000058613">
    <property type="component" value="Chromosome"/>
</dbReference>
<gene>
    <name evidence="5" type="primary">rpl39e</name>
    <name evidence="7" type="ORF">Pdsh_08895</name>
    <name evidence="6" type="ORF">Pyrde_0468</name>
</gene>
<accession>A0A0P0N2G6</accession>
<dbReference type="InterPro" id="IPR023626">
    <property type="entry name" value="Ribosomal_eL39_dom_sf"/>
</dbReference>
<keyword evidence="2 5" id="KW-0689">Ribosomal protein</keyword>
<dbReference type="STRING" id="1273541.Pyrde_0468"/>
<dbReference type="AlphaFoldDB" id="A0A0P0N2G6"/>
<organism evidence="6 8">
    <name type="scientific">Pyrodictium delaneyi</name>
    <dbReference type="NCBI Taxonomy" id="1273541"/>
    <lineage>
        <taxon>Archaea</taxon>
        <taxon>Thermoproteota</taxon>
        <taxon>Thermoprotei</taxon>
        <taxon>Desulfurococcales</taxon>
        <taxon>Pyrodictiaceae</taxon>
        <taxon>Pyrodictium</taxon>
    </lineage>
</organism>
<dbReference type="InterPro" id="IPR000077">
    <property type="entry name" value="Ribosomal_eL39"/>
</dbReference>